<dbReference type="EMBL" id="CP124755">
    <property type="protein sequence ID" value="WGZ91884.1"/>
    <property type="molecule type" value="Genomic_DNA"/>
</dbReference>
<name>A0AA95HAY3_9GAMM</name>
<dbReference type="KEGG" id="tdu:QJT80_05235"/>
<evidence type="ECO:0000313" key="1">
    <source>
        <dbReference type="EMBL" id="WGZ91884.1"/>
    </source>
</evidence>
<reference evidence="1" key="2">
    <citation type="submission" date="2023-04" db="EMBL/GenBank/DDBJ databases">
        <authorList>
            <person name="Beletskiy A.V."/>
            <person name="Mardanov A.V."/>
            <person name="Ravin N.V."/>
        </authorList>
    </citation>
    <scope>NUCLEOTIDE SEQUENCE</scope>
    <source>
        <strain evidence="1">GKL-01</strain>
    </source>
</reference>
<dbReference type="AlphaFoldDB" id="A0AA95HAY3"/>
<accession>A0AA95HAY3</accession>
<protein>
    <submittedName>
        <fullName evidence="1">Uncharacterized protein</fullName>
    </submittedName>
</protein>
<reference evidence="1" key="1">
    <citation type="journal article" date="2023" name="Int. J. Mol. Sci.">
        <title>Metagenomics Revealed a New Genus 'Candidatus Thiocaldithrix dubininis' gen. nov., sp. nov. and a New Species 'Candidatus Thiothrix putei' sp. nov. in the Family Thiotrichaceae, Some Members of Which Have Traits of Both Na+- and H+-Motive Energetics.</title>
        <authorList>
            <person name="Ravin N.V."/>
            <person name="Muntyan M.S."/>
            <person name="Smolyakov D.D."/>
            <person name="Rudenko T.S."/>
            <person name="Beletsky A.V."/>
            <person name="Mardanov A.V."/>
            <person name="Grabovich M.Y."/>
        </authorList>
    </citation>
    <scope>NUCLEOTIDE SEQUENCE</scope>
    <source>
        <strain evidence="1">GKL-01</strain>
    </source>
</reference>
<organism evidence="1">
    <name type="scientific">Candidatus Thiocaldithrix dubininis</name>
    <dbReference type="NCBI Taxonomy" id="3080823"/>
    <lineage>
        <taxon>Bacteria</taxon>
        <taxon>Pseudomonadati</taxon>
        <taxon>Pseudomonadota</taxon>
        <taxon>Gammaproteobacteria</taxon>
        <taxon>Thiotrichales</taxon>
        <taxon>Thiotrichaceae</taxon>
        <taxon>Candidatus Thiocaldithrix</taxon>
    </lineage>
</organism>
<sequence length="127" mass="14334">MRSSKNTRRIEVEETVYRWRATGQDGLIAVNIWPENGVGALISGSIGYHQEVTVSFSGGHSLSDQLVVTNRLVKRMIEYAIDELNYNPTIKAKDCNLMRIEEKIEWQDAERANDQLNKTLINALIGG</sequence>
<dbReference type="Proteomes" id="UP001300672">
    <property type="component" value="Chromosome"/>
</dbReference>
<proteinExistence type="predicted"/>
<gene>
    <name evidence="1" type="ORF">QJT80_05235</name>
</gene>